<feature type="DNA-binding region" description="H-T-H motif" evidence="4">
    <location>
        <begin position="42"/>
        <end position="61"/>
    </location>
</feature>
<sequence>MGGSGRAGDGPEPAAGRARLSRPRVLAAAIALVDRQGLAALTMRRLATDLGVEPMALYRYASGKEALLDGTVEVFYAEVLDVLAAEDRAAAESAQGTEGAEDWRAALHRVARSFCAVADAHPELFALVVTRPLTVPLARRPAPMLRLNEHLLEVIGRAGHDDRTTLRMYRALVGWVLGYLLVERRVVVDNPDEPDPLLRLGLHRLAAADYPRLRALVPLFADHDAPGELAAGLDTLLDGFPG</sequence>
<feature type="domain" description="HTH tetR-type" evidence="5">
    <location>
        <begin position="19"/>
        <end position="79"/>
    </location>
</feature>
<evidence type="ECO:0000259" key="5">
    <source>
        <dbReference type="PROSITE" id="PS50977"/>
    </source>
</evidence>
<dbReference type="Proteomes" id="UP001500037">
    <property type="component" value="Unassembled WGS sequence"/>
</dbReference>
<dbReference type="Pfam" id="PF00440">
    <property type="entry name" value="TetR_N"/>
    <property type="match status" value="1"/>
</dbReference>
<dbReference type="SUPFAM" id="SSF48498">
    <property type="entry name" value="Tetracyclin repressor-like, C-terminal domain"/>
    <property type="match status" value="1"/>
</dbReference>
<dbReference type="RefSeq" id="WP_344444316.1">
    <property type="nucleotide sequence ID" value="NZ_BAAALF010000108.1"/>
</dbReference>
<dbReference type="EMBL" id="BAAALF010000108">
    <property type="protein sequence ID" value="GAA1254206.1"/>
    <property type="molecule type" value="Genomic_DNA"/>
</dbReference>
<name>A0ABN1WN00_9ACTN</name>
<dbReference type="SUPFAM" id="SSF46689">
    <property type="entry name" value="Homeodomain-like"/>
    <property type="match status" value="1"/>
</dbReference>
<gene>
    <name evidence="6" type="ORF">GCM10009665_51040</name>
</gene>
<evidence type="ECO:0000256" key="2">
    <source>
        <dbReference type="ARBA" id="ARBA00023125"/>
    </source>
</evidence>
<dbReference type="InterPro" id="IPR001647">
    <property type="entry name" value="HTH_TetR"/>
</dbReference>
<keyword evidence="2 4" id="KW-0238">DNA-binding</keyword>
<dbReference type="InterPro" id="IPR004111">
    <property type="entry name" value="Repressor_TetR_C"/>
</dbReference>
<dbReference type="PANTHER" id="PTHR30055">
    <property type="entry name" value="HTH-TYPE TRANSCRIPTIONAL REGULATOR RUTR"/>
    <property type="match status" value="1"/>
</dbReference>
<protein>
    <submittedName>
        <fullName evidence="6">TetR/AcrR family transcriptional regulator C-terminal domain-containing protein</fullName>
    </submittedName>
</protein>
<evidence type="ECO:0000256" key="1">
    <source>
        <dbReference type="ARBA" id="ARBA00023015"/>
    </source>
</evidence>
<keyword evidence="3" id="KW-0804">Transcription</keyword>
<evidence type="ECO:0000313" key="6">
    <source>
        <dbReference type="EMBL" id="GAA1254206.1"/>
    </source>
</evidence>
<evidence type="ECO:0000313" key="7">
    <source>
        <dbReference type="Proteomes" id="UP001500037"/>
    </source>
</evidence>
<dbReference type="PROSITE" id="PS50977">
    <property type="entry name" value="HTH_TETR_2"/>
    <property type="match status" value="1"/>
</dbReference>
<dbReference type="PANTHER" id="PTHR30055:SF151">
    <property type="entry name" value="TRANSCRIPTIONAL REGULATORY PROTEIN"/>
    <property type="match status" value="1"/>
</dbReference>
<dbReference type="InterPro" id="IPR050109">
    <property type="entry name" value="HTH-type_TetR-like_transc_reg"/>
</dbReference>
<evidence type="ECO:0000256" key="3">
    <source>
        <dbReference type="ARBA" id="ARBA00023163"/>
    </source>
</evidence>
<proteinExistence type="predicted"/>
<dbReference type="InterPro" id="IPR009057">
    <property type="entry name" value="Homeodomain-like_sf"/>
</dbReference>
<evidence type="ECO:0000256" key="4">
    <source>
        <dbReference type="PROSITE-ProRule" id="PRU00335"/>
    </source>
</evidence>
<dbReference type="Gene3D" id="1.10.10.60">
    <property type="entry name" value="Homeodomain-like"/>
    <property type="match status" value="1"/>
</dbReference>
<keyword evidence="7" id="KW-1185">Reference proteome</keyword>
<dbReference type="Pfam" id="PF02909">
    <property type="entry name" value="TetR_C_1"/>
    <property type="match status" value="1"/>
</dbReference>
<organism evidence="6 7">
    <name type="scientific">Kitasatospora nipponensis</name>
    <dbReference type="NCBI Taxonomy" id="258049"/>
    <lineage>
        <taxon>Bacteria</taxon>
        <taxon>Bacillati</taxon>
        <taxon>Actinomycetota</taxon>
        <taxon>Actinomycetes</taxon>
        <taxon>Kitasatosporales</taxon>
        <taxon>Streptomycetaceae</taxon>
        <taxon>Kitasatospora</taxon>
    </lineage>
</organism>
<dbReference type="Gene3D" id="1.10.357.10">
    <property type="entry name" value="Tetracycline Repressor, domain 2"/>
    <property type="match status" value="1"/>
</dbReference>
<dbReference type="InterPro" id="IPR036271">
    <property type="entry name" value="Tet_transcr_reg_TetR-rel_C_sf"/>
</dbReference>
<comment type="caution">
    <text evidence="6">The sequence shown here is derived from an EMBL/GenBank/DDBJ whole genome shotgun (WGS) entry which is preliminary data.</text>
</comment>
<accession>A0ABN1WN00</accession>
<reference evidence="6 7" key="1">
    <citation type="journal article" date="2019" name="Int. J. Syst. Evol. Microbiol.">
        <title>The Global Catalogue of Microorganisms (GCM) 10K type strain sequencing project: providing services to taxonomists for standard genome sequencing and annotation.</title>
        <authorList>
            <consortium name="The Broad Institute Genomics Platform"/>
            <consortium name="The Broad Institute Genome Sequencing Center for Infectious Disease"/>
            <person name="Wu L."/>
            <person name="Ma J."/>
        </authorList>
    </citation>
    <scope>NUCLEOTIDE SEQUENCE [LARGE SCALE GENOMIC DNA]</scope>
    <source>
        <strain evidence="6 7">JCM 13004</strain>
    </source>
</reference>
<keyword evidence="1" id="KW-0805">Transcription regulation</keyword>